<feature type="compositionally biased region" description="Basic residues" evidence="1">
    <location>
        <begin position="1"/>
        <end position="17"/>
    </location>
</feature>
<feature type="compositionally biased region" description="Basic residues" evidence="1">
    <location>
        <begin position="68"/>
        <end position="88"/>
    </location>
</feature>
<accession>A0A1X6NXN8</accession>
<dbReference type="AlphaFoldDB" id="A0A1X6NXN8"/>
<evidence type="ECO:0000313" key="2">
    <source>
        <dbReference type="EMBL" id="OSX73342.1"/>
    </source>
</evidence>
<evidence type="ECO:0000256" key="1">
    <source>
        <dbReference type="SAM" id="MobiDB-lite"/>
    </source>
</evidence>
<feature type="compositionally biased region" description="Low complexity" evidence="1">
    <location>
        <begin position="51"/>
        <end position="67"/>
    </location>
</feature>
<dbReference type="EMBL" id="KV919002">
    <property type="protein sequence ID" value="OSX73342.1"/>
    <property type="molecule type" value="Genomic_DNA"/>
</dbReference>
<feature type="region of interest" description="Disordered" evidence="1">
    <location>
        <begin position="1"/>
        <end position="133"/>
    </location>
</feature>
<reference evidence="2 3" key="1">
    <citation type="submission" date="2017-03" db="EMBL/GenBank/DDBJ databases">
        <title>WGS assembly of Porphyra umbilicalis.</title>
        <authorList>
            <person name="Brawley S.H."/>
            <person name="Blouin N.A."/>
            <person name="Ficko-Blean E."/>
            <person name="Wheeler G.L."/>
            <person name="Lohr M."/>
            <person name="Goodson H.V."/>
            <person name="Jenkins J.W."/>
            <person name="Blaby-Haas C.E."/>
            <person name="Helliwell K.E."/>
            <person name="Chan C."/>
            <person name="Marriage T."/>
            <person name="Bhattacharya D."/>
            <person name="Klein A.S."/>
            <person name="Badis Y."/>
            <person name="Brodie J."/>
            <person name="Cao Y."/>
            <person name="Collen J."/>
            <person name="Dittami S.M."/>
            <person name="Gachon C.M."/>
            <person name="Green B.R."/>
            <person name="Karpowicz S."/>
            <person name="Kim J.W."/>
            <person name="Kudahl U."/>
            <person name="Lin S."/>
            <person name="Michel G."/>
            <person name="Mittag M."/>
            <person name="Olson B.J."/>
            <person name="Pangilinan J."/>
            <person name="Peng Y."/>
            <person name="Qiu H."/>
            <person name="Shu S."/>
            <person name="Singer J.T."/>
            <person name="Smith A.G."/>
            <person name="Sprecher B.N."/>
            <person name="Wagner V."/>
            <person name="Wang W."/>
            <person name="Wang Z.-Y."/>
            <person name="Yan J."/>
            <person name="Yarish C."/>
            <person name="Zoeuner-Riek S."/>
            <person name="Zhuang Y."/>
            <person name="Zou Y."/>
            <person name="Lindquist E.A."/>
            <person name="Grimwood J."/>
            <person name="Barry K."/>
            <person name="Rokhsar D.S."/>
            <person name="Schmutz J."/>
            <person name="Stiller J.W."/>
            <person name="Grossman A.R."/>
            <person name="Prochnik S.E."/>
        </authorList>
    </citation>
    <scope>NUCLEOTIDE SEQUENCE [LARGE SCALE GENOMIC DNA]</scope>
    <source>
        <strain evidence="2">4086291</strain>
    </source>
</reference>
<feature type="compositionally biased region" description="Pro residues" evidence="1">
    <location>
        <begin position="35"/>
        <end position="45"/>
    </location>
</feature>
<proteinExistence type="predicted"/>
<organism evidence="2 3">
    <name type="scientific">Porphyra umbilicalis</name>
    <name type="common">Purple laver</name>
    <name type="synonym">Red alga</name>
    <dbReference type="NCBI Taxonomy" id="2786"/>
    <lineage>
        <taxon>Eukaryota</taxon>
        <taxon>Rhodophyta</taxon>
        <taxon>Bangiophyceae</taxon>
        <taxon>Bangiales</taxon>
        <taxon>Bangiaceae</taxon>
        <taxon>Porphyra</taxon>
    </lineage>
</organism>
<sequence>MLRPAAGRRARSGRLRGRGPSPSRTRWNPTLGGRPRPPPTRPTPPQRRSARPSTARGRGGSWRSPTGRGRRGRPRRRRHCRFPPRHLPRRDARGAAGGGPAPADRRRGTTATHSGTGWIRLGGAPPQGRQKPR</sequence>
<dbReference type="Proteomes" id="UP000218209">
    <property type="component" value="Unassembled WGS sequence"/>
</dbReference>
<evidence type="ECO:0000313" key="3">
    <source>
        <dbReference type="Proteomes" id="UP000218209"/>
    </source>
</evidence>
<protein>
    <submittedName>
        <fullName evidence="2">Uncharacterized protein</fullName>
    </submittedName>
</protein>
<keyword evidence="3" id="KW-1185">Reference proteome</keyword>
<name>A0A1X6NXN8_PORUM</name>
<gene>
    <name evidence="2" type="ORF">BU14_0356s0008</name>
</gene>